<evidence type="ECO:0000259" key="2">
    <source>
        <dbReference type="Pfam" id="PF13338"/>
    </source>
</evidence>
<dbReference type="Proteomes" id="UP000245283">
    <property type="component" value="Unassembled WGS sequence"/>
</dbReference>
<dbReference type="InterPro" id="IPR025159">
    <property type="entry name" value="AbiEi_N"/>
</dbReference>
<name>A0A2V1KB84_9ACTO</name>
<reference evidence="4" key="1">
    <citation type="submission" date="2018-05" db="EMBL/GenBank/DDBJ databases">
        <authorList>
            <person name="Li Y."/>
        </authorList>
    </citation>
    <scope>NUCLEOTIDE SEQUENCE [LARGE SCALE GENOMIC DNA]</scope>
    <source>
        <strain evidence="4">sk1b4</strain>
    </source>
</reference>
<sequence>MKAGDALRELTDITANQWGMVTTAQANALGITRLTLSRLAEAGQLERLAHGVYKDAGAPDNEFDGLRAAWLGTEPKRLAEDRISDAAGGVVVASTSAASLNGVGDSWTGRHEFVAPTRRQSQQEGIRFRQRKLTDRDVTIIHGLPAMRIERTLADLLEDLGDQSLVADALGATMKKYSIDVDRLSELLSPLAKRSGFEKNDGAALLDRLAEIAGLDLGSVARRITANPVLGAWVAAEYLKNILSTEPSEGFRKIMAEIKLPTPAITDEVAEAVQRALRPHFDAISKMRPSAESLGLTQSFTDVLNPQVLANLSQQWTKNMTYPSAPEAQPEGTSRTSSEEDHDASE</sequence>
<dbReference type="Pfam" id="PF13338">
    <property type="entry name" value="AbiEi_4"/>
    <property type="match status" value="1"/>
</dbReference>
<evidence type="ECO:0000256" key="1">
    <source>
        <dbReference type="SAM" id="MobiDB-lite"/>
    </source>
</evidence>
<feature type="region of interest" description="Disordered" evidence="1">
    <location>
        <begin position="319"/>
        <end position="346"/>
    </location>
</feature>
<dbReference type="OrthoDB" id="3266895at2"/>
<organism evidence="3 4">
    <name type="scientific">Ancrocorticia populi</name>
    <dbReference type="NCBI Taxonomy" id="2175228"/>
    <lineage>
        <taxon>Bacteria</taxon>
        <taxon>Bacillati</taxon>
        <taxon>Actinomycetota</taxon>
        <taxon>Actinomycetes</taxon>
        <taxon>Actinomycetales</taxon>
        <taxon>Actinomycetaceae</taxon>
        <taxon>Ancrocorticia</taxon>
    </lineage>
</organism>
<feature type="domain" description="AbiEi antitoxin N-terminal" evidence="2">
    <location>
        <begin position="9"/>
        <end position="53"/>
    </location>
</feature>
<accession>A0A2V1KB84</accession>
<dbReference type="EMBL" id="QETB01000004">
    <property type="protein sequence ID" value="PWF26211.1"/>
    <property type="molecule type" value="Genomic_DNA"/>
</dbReference>
<keyword evidence="4" id="KW-1185">Reference proteome</keyword>
<protein>
    <submittedName>
        <fullName evidence="3">Transcriptional regulator</fullName>
    </submittedName>
</protein>
<evidence type="ECO:0000313" key="4">
    <source>
        <dbReference type="Proteomes" id="UP000245283"/>
    </source>
</evidence>
<dbReference type="RefSeq" id="WP_109094038.1">
    <property type="nucleotide sequence ID" value="NZ_QETB01000004.1"/>
</dbReference>
<gene>
    <name evidence="3" type="ORF">DD236_09100</name>
</gene>
<evidence type="ECO:0000313" key="3">
    <source>
        <dbReference type="EMBL" id="PWF26211.1"/>
    </source>
</evidence>
<proteinExistence type="predicted"/>
<dbReference type="AlphaFoldDB" id="A0A2V1KB84"/>
<comment type="caution">
    <text evidence="3">The sequence shown here is derived from an EMBL/GenBank/DDBJ whole genome shotgun (WGS) entry which is preliminary data.</text>
</comment>